<proteinExistence type="predicted"/>
<dbReference type="AlphaFoldDB" id="A0A8W8MZI3"/>
<keyword evidence="1" id="KW-0479">Metal-binding</keyword>
<keyword evidence="4" id="KW-0456">Lyase</keyword>
<name>A0A8W8MZI3_MAGGI</name>
<organism evidence="6 7">
    <name type="scientific">Magallana gigas</name>
    <name type="common">Pacific oyster</name>
    <name type="synonym">Crassostrea gigas</name>
    <dbReference type="NCBI Taxonomy" id="29159"/>
    <lineage>
        <taxon>Eukaryota</taxon>
        <taxon>Metazoa</taxon>
        <taxon>Spiralia</taxon>
        <taxon>Lophotrochozoa</taxon>
        <taxon>Mollusca</taxon>
        <taxon>Bivalvia</taxon>
        <taxon>Autobranchia</taxon>
        <taxon>Pteriomorphia</taxon>
        <taxon>Ostreida</taxon>
        <taxon>Ostreoidea</taxon>
        <taxon>Ostreidae</taxon>
        <taxon>Magallana</taxon>
    </lineage>
</organism>
<dbReference type="Gene3D" id="3.40.1790.10">
    <property type="entry name" value="Indigoidine synthase domain"/>
    <property type="match status" value="1"/>
</dbReference>
<dbReference type="Proteomes" id="UP000005408">
    <property type="component" value="Unassembled WGS sequence"/>
</dbReference>
<evidence type="ECO:0000313" key="6">
    <source>
        <dbReference type="EnsemblMetazoa" id="G4000.1:cds"/>
    </source>
</evidence>
<dbReference type="EnsemblMetazoa" id="G4000.1">
    <property type="protein sequence ID" value="G4000.1:cds"/>
    <property type="gene ID" value="G4000"/>
</dbReference>
<accession>A0A8W8MZI3</accession>
<evidence type="ECO:0000256" key="2">
    <source>
        <dbReference type="ARBA" id="ARBA00022801"/>
    </source>
</evidence>
<sequence>MHRLLRNICPRPRVVKNRAFSSSVIEISDEVQNALHHGKPVVALESTIVTHGMPHPNNLETALSVEKIIRDNGVVPATIGILKGKVRVGKYKS</sequence>
<evidence type="ECO:0000256" key="4">
    <source>
        <dbReference type="ARBA" id="ARBA00023239"/>
    </source>
</evidence>
<reference evidence="6" key="1">
    <citation type="submission" date="2022-08" db="UniProtKB">
        <authorList>
            <consortium name="EnsemblMetazoa"/>
        </authorList>
    </citation>
    <scope>IDENTIFICATION</scope>
    <source>
        <strain evidence="6">05x7-T-G4-1.051#20</strain>
    </source>
</reference>
<dbReference type="PANTHER" id="PTHR42909:SF1">
    <property type="entry name" value="CARBOHYDRATE KINASE PFKB DOMAIN-CONTAINING PROTEIN"/>
    <property type="match status" value="1"/>
</dbReference>
<evidence type="ECO:0000256" key="3">
    <source>
        <dbReference type="ARBA" id="ARBA00023211"/>
    </source>
</evidence>
<keyword evidence="5" id="KW-0326">Glycosidase</keyword>
<dbReference type="GO" id="GO:0004730">
    <property type="term" value="F:pseudouridylate synthase activity"/>
    <property type="evidence" value="ECO:0007669"/>
    <property type="project" value="InterPro"/>
</dbReference>
<protein>
    <recommendedName>
        <fullName evidence="8">Pseudouridine-5'-phosphate glycosidase</fullName>
    </recommendedName>
</protein>
<evidence type="ECO:0008006" key="8">
    <source>
        <dbReference type="Google" id="ProtNLM"/>
    </source>
</evidence>
<dbReference type="GO" id="GO:0005737">
    <property type="term" value="C:cytoplasm"/>
    <property type="evidence" value="ECO:0007669"/>
    <property type="project" value="TreeGrafter"/>
</dbReference>
<dbReference type="SUPFAM" id="SSF110581">
    <property type="entry name" value="Indigoidine synthase A-like"/>
    <property type="match status" value="1"/>
</dbReference>
<dbReference type="Pfam" id="PF04227">
    <property type="entry name" value="Indigoidine_A"/>
    <property type="match status" value="1"/>
</dbReference>
<evidence type="ECO:0000313" key="7">
    <source>
        <dbReference type="Proteomes" id="UP000005408"/>
    </source>
</evidence>
<dbReference type="InterPro" id="IPR022830">
    <property type="entry name" value="Indigdn_synthA-like"/>
</dbReference>
<dbReference type="InterPro" id="IPR007342">
    <property type="entry name" value="PsuG"/>
</dbReference>
<evidence type="ECO:0000256" key="5">
    <source>
        <dbReference type="ARBA" id="ARBA00023295"/>
    </source>
</evidence>
<keyword evidence="2" id="KW-0378">Hydrolase</keyword>
<keyword evidence="7" id="KW-1185">Reference proteome</keyword>
<keyword evidence="3" id="KW-0464">Manganese</keyword>
<evidence type="ECO:0000256" key="1">
    <source>
        <dbReference type="ARBA" id="ARBA00022723"/>
    </source>
</evidence>
<dbReference type="GO" id="GO:0046872">
    <property type="term" value="F:metal ion binding"/>
    <property type="evidence" value="ECO:0007669"/>
    <property type="project" value="UniProtKB-KW"/>
</dbReference>
<dbReference type="GO" id="GO:0016798">
    <property type="term" value="F:hydrolase activity, acting on glycosyl bonds"/>
    <property type="evidence" value="ECO:0007669"/>
    <property type="project" value="UniProtKB-KW"/>
</dbReference>
<dbReference type="PANTHER" id="PTHR42909">
    <property type="entry name" value="ZGC:136858"/>
    <property type="match status" value="1"/>
</dbReference>